<gene>
    <name evidence="8" type="ORF">BU23DRAFT_586487</name>
</gene>
<dbReference type="EMBL" id="ML976658">
    <property type="protein sequence ID" value="KAF1979153.1"/>
    <property type="molecule type" value="Genomic_DNA"/>
</dbReference>
<name>A0A6A5VN62_9PLEO</name>
<evidence type="ECO:0000256" key="6">
    <source>
        <dbReference type="SAM" id="SignalP"/>
    </source>
</evidence>
<keyword evidence="2 6" id="KW-0732">Signal</keyword>
<evidence type="ECO:0000256" key="4">
    <source>
        <dbReference type="ARBA" id="ARBA00023180"/>
    </source>
</evidence>
<dbReference type="Pfam" id="PF00884">
    <property type="entry name" value="Sulfatase"/>
    <property type="match status" value="1"/>
</dbReference>
<dbReference type="SUPFAM" id="SSF53649">
    <property type="entry name" value="Alkaline phosphatase-like"/>
    <property type="match status" value="1"/>
</dbReference>
<dbReference type="InterPro" id="IPR017850">
    <property type="entry name" value="Alkaline_phosphatase_core_sf"/>
</dbReference>
<dbReference type="Gene3D" id="3.40.720.10">
    <property type="entry name" value="Alkaline Phosphatase, subunit A"/>
    <property type="match status" value="1"/>
</dbReference>
<feature type="signal peptide" evidence="6">
    <location>
        <begin position="1"/>
        <end position="16"/>
    </location>
</feature>
<dbReference type="AlphaFoldDB" id="A0A6A5VN62"/>
<dbReference type="InterPro" id="IPR000917">
    <property type="entry name" value="Sulfatase_N"/>
</dbReference>
<keyword evidence="3" id="KW-0378">Hydrolase</keyword>
<comment type="similarity">
    <text evidence="1">Belongs to the sulfatase family.</text>
</comment>
<dbReference type="GO" id="GO:0008449">
    <property type="term" value="F:N-acetylglucosamine-6-sulfatase activity"/>
    <property type="evidence" value="ECO:0007669"/>
    <property type="project" value="TreeGrafter"/>
</dbReference>
<dbReference type="GO" id="GO:0005539">
    <property type="term" value="F:glycosaminoglycan binding"/>
    <property type="evidence" value="ECO:0007669"/>
    <property type="project" value="TreeGrafter"/>
</dbReference>
<evidence type="ECO:0000259" key="7">
    <source>
        <dbReference type="Pfam" id="PF00884"/>
    </source>
</evidence>
<feature type="domain" description="Sulfatase N-terminal" evidence="7">
    <location>
        <begin position="18"/>
        <end position="365"/>
    </location>
</feature>
<reference evidence="8" key="1">
    <citation type="journal article" date="2020" name="Stud. Mycol.">
        <title>101 Dothideomycetes genomes: a test case for predicting lifestyles and emergence of pathogens.</title>
        <authorList>
            <person name="Haridas S."/>
            <person name="Albert R."/>
            <person name="Binder M."/>
            <person name="Bloem J."/>
            <person name="Labutti K."/>
            <person name="Salamov A."/>
            <person name="Andreopoulos B."/>
            <person name="Baker S."/>
            <person name="Barry K."/>
            <person name="Bills G."/>
            <person name="Bluhm B."/>
            <person name="Cannon C."/>
            <person name="Castanera R."/>
            <person name="Culley D."/>
            <person name="Daum C."/>
            <person name="Ezra D."/>
            <person name="Gonzalez J."/>
            <person name="Henrissat B."/>
            <person name="Kuo A."/>
            <person name="Liang C."/>
            <person name="Lipzen A."/>
            <person name="Lutzoni F."/>
            <person name="Magnuson J."/>
            <person name="Mondo S."/>
            <person name="Nolan M."/>
            <person name="Ohm R."/>
            <person name="Pangilinan J."/>
            <person name="Park H.-J."/>
            <person name="Ramirez L."/>
            <person name="Alfaro M."/>
            <person name="Sun H."/>
            <person name="Tritt A."/>
            <person name="Yoshinaga Y."/>
            <person name="Zwiers L.-H."/>
            <person name="Turgeon B."/>
            <person name="Goodwin S."/>
            <person name="Spatafora J."/>
            <person name="Crous P."/>
            <person name="Grigoriev I."/>
        </authorList>
    </citation>
    <scope>NUCLEOTIDE SEQUENCE</scope>
    <source>
        <strain evidence="8">CBS 107.79</strain>
    </source>
</reference>
<evidence type="ECO:0000256" key="5">
    <source>
        <dbReference type="PIRSR" id="PIRSR000972-50"/>
    </source>
</evidence>
<dbReference type="InterPro" id="IPR024607">
    <property type="entry name" value="Sulfatase_CS"/>
</dbReference>
<evidence type="ECO:0000313" key="9">
    <source>
        <dbReference type="Proteomes" id="UP000800036"/>
    </source>
</evidence>
<evidence type="ECO:0000256" key="2">
    <source>
        <dbReference type="ARBA" id="ARBA00022729"/>
    </source>
</evidence>
<sequence length="557" mass="62797">MTPIRALLLASVGATAVPNFIFIITDDQDLHLNSIDYQPSVQKHFAQEGTWFKKHFCTVALCCPSRVSLLTGKAAHNTNVTDVSAPYGGYPRFIEEGFNNDYLPVWLQNAGYNTYYTGKMMNGHSLSTYNNPRINGWNGSDFLIDPGTYIFYNATMSRNHDPAKNYPGEYSTDLISAAAVGFLDDAINAPDRPFFIGVAPIAPHSETITGGGAARFNAPVPAKRHEHLFPNVTVPRTPNFNPNTTGTASYFKSIRQLNQTEIDYNDDWYRKRLQSLQSVDELIDSIISRLEANPSVLNNTYLIYTTDNGYHIGQHRLPPGKSCNIEEDINIPFFIRGPGVPKGAVQNIPSSHTDIVPTLFELAGIPLREDFDGEVIPVTKELLEKNDKSEHVNIEFWGEYLVEGNTFFGESFFPNNTHKHVRVIGEDYDLAYAVWCTNEHELYDMINDPYQLTNLYNSNATIGSWPISSLSARLNGLLLTLKRCKGRTCTRPWEKLHLDGRVKNLKDALDSKYDKFYEQHQHPVTFSECGLGQVLSLEGALEPVVWDEKWDEWSYST</sequence>
<dbReference type="PIRSF" id="PIRSF000972">
    <property type="entry name" value="Arylsulf_plant"/>
    <property type="match status" value="1"/>
</dbReference>
<dbReference type="InterPro" id="IPR012083">
    <property type="entry name" value="Arylsulfatase"/>
</dbReference>
<comment type="PTM">
    <text evidence="5">The conversion to 3-oxoalanine (also known as C-formylglycine, FGly), of a serine or cysteine residue in prokaryotes and of a cysteine residue in eukaryotes, is critical for catalytic activity.</text>
</comment>
<feature type="chain" id="PRO_5025534081" evidence="6">
    <location>
        <begin position="17"/>
        <end position="557"/>
    </location>
</feature>
<evidence type="ECO:0000313" key="8">
    <source>
        <dbReference type="EMBL" id="KAF1979153.1"/>
    </source>
</evidence>
<dbReference type="PANTHER" id="PTHR43108:SF8">
    <property type="entry name" value="SD21168P"/>
    <property type="match status" value="1"/>
</dbReference>
<keyword evidence="4" id="KW-0325">Glycoprotein</keyword>
<dbReference type="GO" id="GO:0004065">
    <property type="term" value="F:arylsulfatase activity"/>
    <property type="evidence" value="ECO:0007669"/>
    <property type="project" value="InterPro"/>
</dbReference>
<dbReference type="OrthoDB" id="96314at2759"/>
<accession>A0A6A5VN62</accession>
<evidence type="ECO:0000256" key="1">
    <source>
        <dbReference type="ARBA" id="ARBA00008779"/>
    </source>
</evidence>
<organism evidence="8 9">
    <name type="scientific">Bimuria novae-zelandiae CBS 107.79</name>
    <dbReference type="NCBI Taxonomy" id="1447943"/>
    <lineage>
        <taxon>Eukaryota</taxon>
        <taxon>Fungi</taxon>
        <taxon>Dikarya</taxon>
        <taxon>Ascomycota</taxon>
        <taxon>Pezizomycotina</taxon>
        <taxon>Dothideomycetes</taxon>
        <taxon>Pleosporomycetidae</taxon>
        <taxon>Pleosporales</taxon>
        <taxon>Massarineae</taxon>
        <taxon>Didymosphaeriaceae</taxon>
        <taxon>Bimuria</taxon>
    </lineage>
</organism>
<dbReference type="PROSITE" id="PS00523">
    <property type="entry name" value="SULFATASE_1"/>
    <property type="match status" value="1"/>
</dbReference>
<keyword evidence="9" id="KW-1185">Reference proteome</keyword>
<dbReference type="GO" id="GO:0018958">
    <property type="term" value="P:phenol-containing compound metabolic process"/>
    <property type="evidence" value="ECO:0007669"/>
    <property type="project" value="InterPro"/>
</dbReference>
<dbReference type="CDD" id="cd16147">
    <property type="entry name" value="G6S"/>
    <property type="match status" value="1"/>
</dbReference>
<protein>
    <submittedName>
        <fullName evidence="8">Arylsulfatase</fullName>
    </submittedName>
</protein>
<dbReference type="FunFam" id="3.40.720.10:FF:000051">
    <property type="entry name" value="Arylsulfatase"/>
    <property type="match status" value="1"/>
</dbReference>
<evidence type="ECO:0000256" key="3">
    <source>
        <dbReference type="ARBA" id="ARBA00022801"/>
    </source>
</evidence>
<proteinExistence type="inferred from homology"/>
<feature type="modified residue" description="3-oxoalanine (Cys)" evidence="5">
    <location>
        <position position="62"/>
    </location>
</feature>
<dbReference type="Proteomes" id="UP000800036">
    <property type="component" value="Unassembled WGS sequence"/>
</dbReference>
<dbReference type="PANTHER" id="PTHR43108">
    <property type="entry name" value="N-ACETYLGLUCOSAMINE-6-SULFATASE FAMILY MEMBER"/>
    <property type="match status" value="1"/>
</dbReference>